<name>A0A1Q8E8X4_9STRE</name>
<organism evidence="9 10">
    <name type="scientific">Streptococcus cuniculi</name>
    <dbReference type="NCBI Taxonomy" id="1432788"/>
    <lineage>
        <taxon>Bacteria</taxon>
        <taxon>Bacillati</taxon>
        <taxon>Bacillota</taxon>
        <taxon>Bacilli</taxon>
        <taxon>Lactobacillales</taxon>
        <taxon>Streptococcaceae</taxon>
        <taxon>Streptococcus</taxon>
    </lineage>
</organism>
<evidence type="ECO:0000256" key="7">
    <source>
        <dbReference type="ARBA" id="ARBA00023136"/>
    </source>
</evidence>
<feature type="transmembrane region" description="Helical" evidence="8">
    <location>
        <begin position="321"/>
        <end position="354"/>
    </location>
</feature>
<comment type="caution">
    <text evidence="9">The sequence shown here is derived from an EMBL/GenBank/DDBJ whole genome shotgun (WGS) entry which is preliminary data.</text>
</comment>
<dbReference type="PANTHER" id="PTHR21716">
    <property type="entry name" value="TRANSMEMBRANE PROTEIN"/>
    <property type="match status" value="1"/>
</dbReference>
<evidence type="ECO:0000313" key="9">
    <source>
        <dbReference type="EMBL" id="OLF48243.1"/>
    </source>
</evidence>
<sequence>MKKSSFKEKLLLISFAAVVLLAVLNYSDIYSTLKVLLSSMNALFIGAIFAFILNVPMKKLEDLIEKVPFLRKSKRSLAIFGVLIAFALIVTGVVVIILPTLVSTVSELVSVTNQAIPKLIRTLQDSGFLSSKLGSRLNSYVSQFTDWSKLSSFATAFLAGLATNVTGIFSNVLTLVMAFFFTLSILGSKEHLQSMTGKLLRATFPEKVVRVIAYIGEVIIETYDRFLMSQIVEAVIIGVLVFVSYSLFSIPYAGMAGILSGVLSFVPYIGPLSACIISALFISVHNPWLALWSIVLFQILQLIEGNVIYPRVVGQSVGLPTLFTLAAALIGGNLFGLLGMVFFTPIFAVIYRLVREWTYARLAKKQKLYSDTNQEQN</sequence>
<keyword evidence="4" id="KW-1003">Cell membrane</keyword>
<keyword evidence="10" id="KW-1185">Reference proteome</keyword>
<feature type="transmembrane region" description="Helical" evidence="8">
    <location>
        <begin position="289"/>
        <end position="309"/>
    </location>
</feature>
<evidence type="ECO:0000256" key="3">
    <source>
        <dbReference type="ARBA" id="ARBA00022448"/>
    </source>
</evidence>
<dbReference type="OrthoDB" id="9793390at2"/>
<gene>
    <name evidence="9" type="ORF">BU202_04430</name>
</gene>
<reference evidence="10" key="1">
    <citation type="submission" date="2016-12" db="EMBL/GenBank/DDBJ databases">
        <authorList>
            <person name="Gulvik C.A."/>
        </authorList>
    </citation>
    <scope>NUCLEOTIDE SEQUENCE [LARGE SCALE GENOMIC DNA]</scope>
    <source>
        <strain evidence="10">NED12-00049-6B</strain>
    </source>
</reference>
<keyword evidence="5 8" id="KW-0812">Transmembrane</keyword>
<dbReference type="GO" id="GO:0005886">
    <property type="term" value="C:plasma membrane"/>
    <property type="evidence" value="ECO:0007669"/>
    <property type="project" value="UniProtKB-SubCell"/>
</dbReference>
<protein>
    <submittedName>
        <fullName evidence="9">AI-2E family transporter</fullName>
    </submittedName>
</protein>
<comment type="subcellular location">
    <subcellularLocation>
        <location evidence="1">Cell membrane</location>
        <topology evidence="1">Multi-pass membrane protein</topology>
    </subcellularLocation>
</comment>
<keyword evidence="3" id="KW-0813">Transport</keyword>
<dbReference type="Proteomes" id="UP000186890">
    <property type="component" value="Unassembled WGS sequence"/>
</dbReference>
<evidence type="ECO:0000256" key="1">
    <source>
        <dbReference type="ARBA" id="ARBA00004651"/>
    </source>
</evidence>
<evidence type="ECO:0000256" key="8">
    <source>
        <dbReference type="SAM" id="Phobius"/>
    </source>
</evidence>
<dbReference type="Pfam" id="PF01594">
    <property type="entry name" value="AI-2E_transport"/>
    <property type="match status" value="1"/>
</dbReference>
<proteinExistence type="inferred from homology"/>
<feature type="transmembrane region" description="Helical" evidence="8">
    <location>
        <begin position="35"/>
        <end position="56"/>
    </location>
</feature>
<dbReference type="InterPro" id="IPR002549">
    <property type="entry name" value="AI-2E-like"/>
</dbReference>
<dbReference type="AlphaFoldDB" id="A0A1Q8E8X4"/>
<dbReference type="RefSeq" id="WP_075104593.1">
    <property type="nucleotide sequence ID" value="NZ_MSJM01000003.1"/>
</dbReference>
<feature type="transmembrane region" description="Helical" evidence="8">
    <location>
        <begin position="258"/>
        <end position="282"/>
    </location>
</feature>
<evidence type="ECO:0000256" key="4">
    <source>
        <dbReference type="ARBA" id="ARBA00022475"/>
    </source>
</evidence>
<evidence type="ECO:0000313" key="10">
    <source>
        <dbReference type="Proteomes" id="UP000186890"/>
    </source>
</evidence>
<keyword evidence="6 8" id="KW-1133">Transmembrane helix</keyword>
<dbReference type="PANTHER" id="PTHR21716:SF53">
    <property type="entry name" value="PERMEASE PERM-RELATED"/>
    <property type="match status" value="1"/>
</dbReference>
<accession>A0A1Q8E8X4</accession>
<comment type="similarity">
    <text evidence="2">Belongs to the autoinducer-2 exporter (AI-2E) (TC 2.A.86) family.</text>
</comment>
<feature type="transmembrane region" description="Helical" evidence="8">
    <location>
        <begin position="231"/>
        <end position="252"/>
    </location>
</feature>
<feature type="transmembrane region" description="Helical" evidence="8">
    <location>
        <begin position="77"/>
        <end position="98"/>
    </location>
</feature>
<keyword evidence="7 8" id="KW-0472">Membrane</keyword>
<evidence type="ECO:0000256" key="5">
    <source>
        <dbReference type="ARBA" id="ARBA00022692"/>
    </source>
</evidence>
<feature type="transmembrane region" description="Helical" evidence="8">
    <location>
        <begin position="153"/>
        <end position="186"/>
    </location>
</feature>
<evidence type="ECO:0000256" key="2">
    <source>
        <dbReference type="ARBA" id="ARBA00009773"/>
    </source>
</evidence>
<evidence type="ECO:0000256" key="6">
    <source>
        <dbReference type="ARBA" id="ARBA00022989"/>
    </source>
</evidence>
<dbReference type="EMBL" id="MSJM01000003">
    <property type="protein sequence ID" value="OLF48243.1"/>
    <property type="molecule type" value="Genomic_DNA"/>
</dbReference>